<accession>A0A414AZY7</accession>
<evidence type="ECO:0000256" key="3">
    <source>
        <dbReference type="ARBA" id="ARBA00022691"/>
    </source>
</evidence>
<dbReference type="InterPro" id="IPR034457">
    <property type="entry name" value="Organic_radical-activating"/>
</dbReference>
<evidence type="ECO:0000313" key="9">
    <source>
        <dbReference type="Proteomes" id="UP000283975"/>
    </source>
</evidence>
<dbReference type="EC" id="1.97.1.-" evidence="7"/>
<dbReference type="GO" id="GO:0043365">
    <property type="term" value="F:[formate-C-acetyltransferase]-activating enzyme activity"/>
    <property type="evidence" value="ECO:0007669"/>
    <property type="project" value="InterPro"/>
</dbReference>
<dbReference type="SFLD" id="SFLDS00029">
    <property type="entry name" value="Radical_SAM"/>
    <property type="match status" value="1"/>
</dbReference>
<dbReference type="Pfam" id="PF13353">
    <property type="entry name" value="Fer4_12"/>
    <property type="match status" value="1"/>
</dbReference>
<dbReference type="GO" id="GO:0046872">
    <property type="term" value="F:metal ion binding"/>
    <property type="evidence" value="ECO:0007669"/>
    <property type="project" value="UniProtKB-KW"/>
</dbReference>
<comment type="cofactor">
    <cofactor evidence="1">
        <name>[4Fe-4S] cluster</name>
        <dbReference type="ChEBI" id="CHEBI:49883"/>
    </cofactor>
</comment>
<keyword evidence="4" id="KW-0479">Metal-binding</keyword>
<dbReference type="InterPro" id="IPR007197">
    <property type="entry name" value="rSAM"/>
</dbReference>
<evidence type="ECO:0000256" key="1">
    <source>
        <dbReference type="ARBA" id="ARBA00001966"/>
    </source>
</evidence>
<comment type="similarity">
    <text evidence="7">Belongs to the organic radical-activating enzymes family.</text>
</comment>
<protein>
    <recommendedName>
        <fullName evidence="7">Anaerobic ribonucleoside-triphosphate reductase-activating protein</fullName>
        <ecNumber evidence="7">1.97.1.-</ecNumber>
    </recommendedName>
</protein>
<dbReference type="GO" id="GO:0051539">
    <property type="term" value="F:4 iron, 4 sulfur cluster binding"/>
    <property type="evidence" value="ECO:0007669"/>
    <property type="project" value="UniProtKB-KW"/>
</dbReference>
<dbReference type="SUPFAM" id="SSF102114">
    <property type="entry name" value="Radical SAM enzymes"/>
    <property type="match status" value="1"/>
</dbReference>
<evidence type="ECO:0000256" key="7">
    <source>
        <dbReference type="PIRNR" id="PIRNR000368"/>
    </source>
</evidence>
<keyword evidence="6" id="KW-0411">Iron-sulfur</keyword>
<dbReference type="EMBL" id="QSHZ01000002">
    <property type="protein sequence ID" value="RHC58313.1"/>
    <property type="molecule type" value="Genomic_DNA"/>
</dbReference>
<reference evidence="8 9" key="1">
    <citation type="submission" date="2018-08" db="EMBL/GenBank/DDBJ databases">
        <title>A genome reference for cultivated species of the human gut microbiota.</title>
        <authorList>
            <person name="Zou Y."/>
            <person name="Xue W."/>
            <person name="Luo G."/>
        </authorList>
    </citation>
    <scope>NUCLEOTIDE SEQUENCE [LARGE SCALE GENOMIC DNA]</scope>
    <source>
        <strain evidence="8 9">AM35-14</strain>
    </source>
</reference>
<gene>
    <name evidence="8" type="primary">nrdG</name>
    <name evidence="8" type="ORF">DW839_01800</name>
</gene>
<evidence type="ECO:0000256" key="4">
    <source>
        <dbReference type="ARBA" id="ARBA00022723"/>
    </source>
</evidence>
<dbReference type="SFLD" id="SFLDF00299">
    <property type="entry name" value="anaerobic_ribonucleoside-triph"/>
    <property type="match status" value="1"/>
</dbReference>
<keyword evidence="5" id="KW-0408">Iron</keyword>
<name>A0A414AZY7_9FIRM</name>
<keyword evidence="7" id="KW-0560">Oxidoreductase</keyword>
<evidence type="ECO:0000256" key="5">
    <source>
        <dbReference type="ARBA" id="ARBA00023004"/>
    </source>
</evidence>
<dbReference type="Proteomes" id="UP000283975">
    <property type="component" value="Unassembled WGS sequence"/>
</dbReference>
<keyword evidence="2" id="KW-0004">4Fe-4S</keyword>
<dbReference type="PANTHER" id="PTHR30352:SF2">
    <property type="entry name" value="ANAEROBIC RIBONUCLEOSIDE-TRIPHOSPHATE REDUCTASE-ACTIVATING PROTEIN"/>
    <property type="match status" value="1"/>
</dbReference>
<dbReference type="InterPro" id="IPR058240">
    <property type="entry name" value="rSAM_sf"/>
</dbReference>
<dbReference type="GO" id="GO:0004748">
    <property type="term" value="F:ribonucleoside-diphosphate reductase activity, thioredoxin disulfide as acceptor"/>
    <property type="evidence" value="ECO:0007669"/>
    <property type="project" value="TreeGrafter"/>
</dbReference>
<evidence type="ECO:0000256" key="6">
    <source>
        <dbReference type="ARBA" id="ARBA00023014"/>
    </source>
</evidence>
<dbReference type="InterPro" id="IPR013785">
    <property type="entry name" value="Aldolase_TIM"/>
</dbReference>
<keyword evidence="3" id="KW-0949">S-adenosyl-L-methionine</keyword>
<dbReference type="SFLD" id="SFLDG01063">
    <property type="entry name" value="activating_enzymes__group_1"/>
    <property type="match status" value="1"/>
</dbReference>
<dbReference type="CDD" id="cd01335">
    <property type="entry name" value="Radical_SAM"/>
    <property type="match status" value="1"/>
</dbReference>
<evidence type="ECO:0000313" key="8">
    <source>
        <dbReference type="EMBL" id="RHC58313.1"/>
    </source>
</evidence>
<dbReference type="AlphaFoldDB" id="A0A414AZY7"/>
<dbReference type="NCBIfam" id="TIGR02491">
    <property type="entry name" value="NrdG"/>
    <property type="match status" value="1"/>
</dbReference>
<dbReference type="InterPro" id="IPR012837">
    <property type="entry name" value="NrdG"/>
</dbReference>
<dbReference type="SFLD" id="SFLDG01066">
    <property type="entry name" value="organic_radical-activating_enz"/>
    <property type="match status" value="1"/>
</dbReference>
<proteinExistence type="inferred from homology"/>
<comment type="caution">
    <text evidence="8">The sequence shown here is derived from an EMBL/GenBank/DDBJ whole genome shotgun (WGS) entry which is preliminary data.</text>
</comment>
<dbReference type="PANTHER" id="PTHR30352">
    <property type="entry name" value="PYRUVATE FORMATE-LYASE-ACTIVATING ENZYME"/>
    <property type="match status" value="1"/>
</dbReference>
<comment type="function">
    <text evidence="7">Activation of anaerobic ribonucleoside-triphosphate reductase under anaerobic conditions by generation of an organic free radical, using S-adenosylmethionine and reduced flavodoxin as cosubstrates to produce 5'-deoxy-adenosine.</text>
</comment>
<organism evidence="8 9">
    <name type="scientific">Enterocloster bolteae</name>
    <dbReference type="NCBI Taxonomy" id="208479"/>
    <lineage>
        <taxon>Bacteria</taxon>
        <taxon>Bacillati</taxon>
        <taxon>Bacillota</taxon>
        <taxon>Clostridia</taxon>
        <taxon>Lachnospirales</taxon>
        <taxon>Lachnospiraceae</taxon>
        <taxon>Enterocloster</taxon>
    </lineage>
</organism>
<dbReference type="Gene3D" id="3.20.20.70">
    <property type="entry name" value="Aldolase class I"/>
    <property type="match status" value="1"/>
</dbReference>
<sequence>MNFHNITHDDMNNGDGLRVVLWVAGCEHHCKNCQNPITWDFTDGVEFDKAAFHEICTELSKPYISGLTLSGGDPLHPVNRCQILWLVKKVKQFFPHKTIWLYTGYTWGEINADNFYCRAILDYIDVLVDGRFEEALKDVGYHWAGSTNQRVINVPQSLKEGRVILHESN</sequence>
<evidence type="ECO:0000256" key="2">
    <source>
        <dbReference type="ARBA" id="ARBA00022485"/>
    </source>
</evidence>
<dbReference type="PIRSF" id="PIRSF000368">
    <property type="entry name" value="NrdG"/>
    <property type="match status" value="1"/>
</dbReference>